<comment type="caution">
    <text evidence="2">The sequence shown here is derived from an EMBL/GenBank/DDBJ whole genome shotgun (WGS) entry which is preliminary data.</text>
</comment>
<reference evidence="2" key="1">
    <citation type="journal article" date="2014" name="Int. J. Syst. Evol. Microbiol.">
        <title>Complete genome sequence of Corynebacterium casei LMG S-19264T (=DSM 44701T), isolated from a smear-ripened cheese.</title>
        <authorList>
            <consortium name="US DOE Joint Genome Institute (JGI-PGF)"/>
            <person name="Walter F."/>
            <person name="Albersmeier A."/>
            <person name="Kalinowski J."/>
            <person name="Ruckert C."/>
        </authorList>
    </citation>
    <scope>NUCLEOTIDE SEQUENCE</scope>
    <source>
        <strain evidence="2">CGMCC 4.7272</strain>
    </source>
</reference>
<reference evidence="2" key="2">
    <citation type="submission" date="2020-09" db="EMBL/GenBank/DDBJ databases">
        <authorList>
            <person name="Sun Q."/>
            <person name="Zhou Y."/>
        </authorList>
    </citation>
    <scope>NUCLEOTIDE SEQUENCE</scope>
    <source>
        <strain evidence="2">CGMCC 4.7272</strain>
    </source>
</reference>
<sequence>MNGNRRPRTLLTLATDNWLSRGYLAVVVAATGFFLIDTFFVSHADASMSGVVPWLLTAPLSFLYTLLPESTLNGTGGGVFLALYLVGIAAAALANATFMGYALRKIRPASGGAAAGV</sequence>
<dbReference type="Proteomes" id="UP000625682">
    <property type="component" value="Unassembled WGS sequence"/>
</dbReference>
<evidence type="ECO:0000313" key="2">
    <source>
        <dbReference type="EMBL" id="GGJ32557.1"/>
    </source>
</evidence>
<evidence type="ECO:0000256" key="1">
    <source>
        <dbReference type="SAM" id="Phobius"/>
    </source>
</evidence>
<dbReference type="Pfam" id="PF25637">
    <property type="entry name" value="DUF7942"/>
    <property type="match status" value="1"/>
</dbReference>
<name>A0A917NVJ4_9ACTN</name>
<evidence type="ECO:0000313" key="3">
    <source>
        <dbReference type="Proteomes" id="UP000625682"/>
    </source>
</evidence>
<feature type="transmembrane region" description="Helical" evidence="1">
    <location>
        <begin position="48"/>
        <end position="67"/>
    </location>
</feature>
<dbReference type="RefSeq" id="WP_189147942.1">
    <property type="nucleotide sequence ID" value="NZ_BAABER010000009.1"/>
</dbReference>
<keyword evidence="3" id="KW-1185">Reference proteome</keyword>
<feature type="transmembrane region" description="Helical" evidence="1">
    <location>
        <begin position="79"/>
        <end position="103"/>
    </location>
</feature>
<feature type="transmembrane region" description="Helical" evidence="1">
    <location>
        <begin position="20"/>
        <end position="41"/>
    </location>
</feature>
<proteinExistence type="predicted"/>
<keyword evidence="1" id="KW-1133">Transmembrane helix</keyword>
<gene>
    <name evidence="2" type="ORF">GCM10012282_31490</name>
</gene>
<accession>A0A917NVJ4</accession>
<dbReference type="EMBL" id="BMMU01000008">
    <property type="protein sequence ID" value="GGJ32557.1"/>
    <property type="molecule type" value="Genomic_DNA"/>
</dbReference>
<keyword evidence="1" id="KW-0812">Transmembrane</keyword>
<protein>
    <submittedName>
        <fullName evidence="2">Uncharacterized protein</fullName>
    </submittedName>
</protein>
<dbReference type="NCBIfam" id="NF046119">
    <property type="entry name" value="memb_SCO4225"/>
    <property type="match status" value="1"/>
</dbReference>
<keyword evidence="1" id="KW-0472">Membrane</keyword>
<dbReference type="InterPro" id="IPR057702">
    <property type="entry name" value="DUF7942"/>
</dbReference>
<dbReference type="AlphaFoldDB" id="A0A917NVJ4"/>
<organism evidence="2 3">
    <name type="scientific">Streptomyces lacrimifluminis</name>
    <dbReference type="NCBI Taxonomy" id="1500077"/>
    <lineage>
        <taxon>Bacteria</taxon>
        <taxon>Bacillati</taxon>
        <taxon>Actinomycetota</taxon>
        <taxon>Actinomycetes</taxon>
        <taxon>Kitasatosporales</taxon>
        <taxon>Streptomycetaceae</taxon>
        <taxon>Streptomyces</taxon>
    </lineage>
</organism>